<evidence type="ECO:0000313" key="2">
    <source>
        <dbReference type="Proteomes" id="UP001216907"/>
    </source>
</evidence>
<keyword evidence="2" id="KW-1185">Reference proteome</keyword>
<reference evidence="1 2" key="1">
    <citation type="submission" date="2023-03" db="EMBL/GenBank/DDBJ databases">
        <title>Paludisphaera mucosa sp. nov. a novel planctomycete from northern fen.</title>
        <authorList>
            <person name="Ivanova A."/>
        </authorList>
    </citation>
    <scope>NUCLEOTIDE SEQUENCE [LARGE SCALE GENOMIC DNA]</scope>
    <source>
        <strain evidence="1 2">Pla2</strain>
    </source>
</reference>
<dbReference type="Proteomes" id="UP001216907">
    <property type="component" value="Unassembled WGS sequence"/>
</dbReference>
<dbReference type="RefSeq" id="WP_277860192.1">
    <property type="nucleotide sequence ID" value="NZ_JARRAG010000001.1"/>
</dbReference>
<dbReference type="EMBL" id="JARRAG010000001">
    <property type="protein sequence ID" value="MDG3003846.1"/>
    <property type="molecule type" value="Genomic_DNA"/>
</dbReference>
<comment type="caution">
    <text evidence="1">The sequence shown here is derived from an EMBL/GenBank/DDBJ whole genome shotgun (WGS) entry which is preliminary data.</text>
</comment>
<proteinExistence type="predicted"/>
<accession>A0ABT6F8C4</accession>
<gene>
    <name evidence="1" type="ORF">PZE19_08690</name>
</gene>
<evidence type="ECO:0000313" key="1">
    <source>
        <dbReference type="EMBL" id="MDG3003846.1"/>
    </source>
</evidence>
<sequence>MANVGERNRFSRWRRLPPVFRSGEHKLPGYEDETQRLSLYLPGSLLDLAQILADLEGVSTIQEYCARLLARSLEDERVRRKVARVESERGPMKGLDEIAHDSRFLAEWQHHHPRDAASRGGEESTTGMTVPLVRLPGLEDEDGADQVALPLTIRLEMGPRPEPALAAQPPPEATDGSAMDIVWKHVGPQGGDPEGYLPRLRRGESVPASVAAELLEALRRLEDDNRGAAGLERRLAYALHRLALESQVLLTEAWPGAFDEPTVAAIRSVQEMVERILSGEDVRFYADPESHSPGSAP</sequence>
<organism evidence="1 2">
    <name type="scientific">Paludisphaera mucosa</name>
    <dbReference type="NCBI Taxonomy" id="3030827"/>
    <lineage>
        <taxon>Bacteria</taxon>
        <taxon>Pseudomonadati</taxon>
        <taxon>Planctomycetota</taxon>
        <taxon>Planctomycetia</taxon>
        <taxon>Isosphaerales</taxon>
        <taxon>Isosphaeraceae</taxon>
        <taxon>Paludisphaera</taxon>
    </lineage>
</organism>
<name>A0ABT6F8C4_9BACT</name>
<protein>
    <submittedName>
        <fullName evidence="1">Uncharacterized protein</fullName>
    </submittedName>
</protein>